<feature type="transmembrane region" description="Helical" evidence="1">
    <location>
        <begin position="207"/>
        <end position="228"/>
    </location>
</feature>
<comment type="caution">
    <text evidence="2">The sequence shown here is derived from an EMBL/GenBank/DDBJ whole genome shotgun (WGS) entry which is preliminary data.</text>
</comment>
<keyword evidence="1" id="KW-0812">Transmembrane</keyword>
<proteinExistence type="predicted"/>
<evidence type="ECO:0000313" key="3">
    <source>
        <dbReference type="Proteomes" id="UP000268829"/>
    </source>
</evidence>
<evidence type="ECO:0000313" key="2">
    <source>
        <dbReference type="EMBL" id="RNB53510.1"/>
    </source>
</evidence>
<keyword evidence="1" id="KW-0472">Membrane</keyword>
<keyword evidence="1" id="KW-1133">Transmembrane helix</keyword>
<evidence type="ECO:0000256" key="1">
    <source>
        <dbReference type="SAM" id="Phobius"/>
    </source>
</evidence>
<dbReference type="EMBL" id="RHHS01000048">
    <property type="protein sequence ID" value="RNB53510.1"/>
    <property type="molecule type" value="Genomic_DNA"/>
</dbReference>
<feature type="transmembrane region" description="Helical" evidence="1">
    <location>
        <begin position="6"/>
        <end position="26"/>
    </location>
</feature>
<gene>
    <name evidence="2" type="ORF">EDM57_19645</name>
</gene>
<dbReference type="Proteomes" id="UP000268829">
    <property type="component" value="Unassembled WGS sequence"/>
</dbReference>
<sequence length="289" mass="34800">MLSVENIQPYFPVVVAFITATLGYFLGIRTKKFERLYVLANENLKDICSPMFHELRKIKQTEDPEKREEMLRIFFEKHTDSNSNVYKLANRFIIDSFYEMEQEFSKFLRSRSREDWRGFWYKFEGFYLMVEEEYFSNYDFIYREFGWLRSLCRGNLFLRIVQEFIKLLYTTSSFIVIVCVFLVYLTVYDYFVGTNFAPKGSIKLAVIITFLSITIWGLTLIMASHYLVMTKTKWKKGFLRKLFEKYSPKIVSFWDNWLGNQPKWIRDKITVPEMYQKQQNEGCDERPAV</sequence>
<reference evidence="2 3" key="1">
    <citation type="submission" date="2018-10" db="EMBL/GenBank/DDBJ databases">
        <title>Phylogenomics of Brevibacillus.</title>
        <authorList>
            <person name="Dunlap C."/>
        </authorList>
    </citation>
    <scope>NUCLEOTIDE SEQUENCE [LARGE SCALE GENOMIC DNA]</scope>
    <source>
        <strain evidence="2 3">DSM 100115</strain>
    </source>
</reference>
<name>A0A3M8AQS7_9BACL</name>
<accession>A0A3M8AQS7</accession>
<dbReference type="AlphaFoldDB" id="A0A3M8AQS7"/>
<dbReference type="RefSeq" id="WP_122906389.1">
    <property type="nucleotide sequence ID" value="NZ_RHHS01000048.1"/>
</dbReference>
<organism evidence="2 3">
    <name type="scientific">Brevibacillus gelatini</name>
    <dbReference type="NCBI Taxonomy" id="1655277"/>
    <lineage>
        <taxon>Bacteria</taxon>
        <taxon>Bacillati</taxon>
        <taxon>Bacillota</taxon>
        <taxon>Bacilli</taxon>
        <taxon>Bacillales</taxon>
        <taxon>Paenibacillaceae</taxon>
        <taxon>Brevibacillus</taxon>
    </lineage>
</organism>
<protein>
    <submittedName>
        <fullName evidence="2">Uncharacterized protein</fullName>
    </submittedName>
</protein>
<feature type="transmembrane region" description="Helical" evidence="1">
    <location>
        <begin position="167"/>
        <end position="187"/>
    </location>
</feature>
<keyword evidence="3" id="KW-1185">Reference proteome</keyword>
<dbReference type="OrthoDB" id="2591864at2"/>